<evidence type="ECO:0000313" key="3">
    <source>
        <dbReference type="Proteomes" id="UP001272242"/>
    </source>
</evidence>
<keyword evidence="1" id="KW-0732">Signal</keyword>
<dbReference type="SUPFAM" id="SSF69318">
    <property type="entry name" value="Integrin alpha N-terminal domain"/>
    <property type="match status" value="1"/>
</dbReference>
<proteinExistence type="predicted"/>
<dbReference type="EMBL" id="JAXBLV010000187">
    <property type="protein sequence ID" value="MDY3560976.1"/>
    <property type="molecule type" value="Genomic_DNA"/>
</dbReference>
<gene>
    <name evidence="2" type="ORF">R5W23_002225</name>
</gene>
<dbReference type="RefSeq" id="WP_320687461.1">
    <property type="nucleotide sequence ID" value="NZ_JAXBLV010000187.1"/>
</dbReference>
<organism evidence="2 3">
    <name type="scientific">Gemmata algarum</name>
    <dbReference type="NCBI Taxonomy" id="2975278"/>
    <lineage>
        <taxon>Bacteria</taxon>
        <taxon>Pseudomonadati</taxon>
        <taxon>Planctomycetota</taxon>
        <taxon>Planctomycetia</taxon>
        <taxon>Gemmatales</taxon>
        <taxon>Gemmataceae</taxon>
        <taxon>Gemmata</taxon>
    </lineage>
</organism>
<dbReference type="Pfam" id="PF13517">
    <property type="entry name" value="FG-GAP_3"/>
    <property type="match status" value="1"/>
</dbReference>
<keyword evidence="3" id="KW-1185">Reference proteome</keyword>
<evidence type="ECO:0000313" key="2">
    <source>
        <dbReference type="EMBL" id="MDY3560976.1"/>
    </source>
</evidence>
<sequence>MNCEPLEDRLTPAIDLSQSLRAPLFDGYSGAFAAAAGDVSGDGTADLVAIAPVNGHVKVLDGRTGVQRSSFFAYSEFTGSVRVAVADVNGDGYADIITVAGRDAHVKVFNGRTGTLDQSFLAYPGYNGAVVLDVQRGIPLQQYGPGGATISTFAPLVVQAVDNGHVKVFGGQTGAEAGSFMPYAGYNGPIQVATGDLNYDGMVDVVTVAPTGGHVRVFDGATRIERASFQAYPGYNGLVEIAANDSSLGGSSYGITTRAPDGHVKRFDPFTWTEIASYMDVNRDGVPDVEPVPGSGPTQLITLPNQASV</sequence>
<reference evidence="3" key="1">
    <citation type="journal article" date="2023" name="Mar. Drugs">
        <title>Gemmata algarum, a Novel Planctomycete Isolated from an Algal Mat, Displays Antimicrobial Activity.</title>
        <authorList>
            <person name="Kumar G."/>
            <person name="Kallscheuer N."/>
            <person name="Kashif M."/>
            <person name="Ahamad S."/>
            <person name="Jagadeeshwari U."/>
            <person name="Pannikurungottu S."/>
            <person name="Haufschild T."/>
            <person name="Kabuu M."/>
            <person name="Sasikala C."/>
            <person name="Jogler C."/>
            <person name="Ramana C."/>
        </authorList>
    </citation>
    <scope>NUCLEOTIDE SEQUENCE [LARGE SCALE GENOMIC DNA]</scope>
    <source>
        <strain evidence="3">JC673</strain>
    </source>
</reference>
<dbReference type="PANTHER" id="PTHR44103">
    <property type="entry name" value="PROPROTEIN CONVERTASE P"/>
    <property type="match status" value="1"/>
</dbReference>
<comment type="caution">
    <text evidence="2">The sequence shown here is derived from an EMBL/GenBank/DDBJ whole genome shotgun (WGS) entry which is preliminary data.</text>
</comment>
<dbReference type="InterPro" id="IPR013517">
    <property type="entry name" value="FG-GAP"/>
</dbReference>
<protein>
    <submittedName>
        <fullName evidence="2">FG-GAP-like repeat-containing protein</fullName>
    </submittedName>
</protein>
<dbReference type="InterPro" id="IPR028994">
    <property type="entry name" value="Integrin_alpha_N"/>
</dbReference>
<accession>A0ABU5F090</accession>
<dbReference type="Gene3D" id="2.130.10.130">
    <property type="entry name" value="Integrin alpha, N-terminal"/>
    <property type="match status" value="1"/>
</dbReference>
<evidence type="ECO:0000256" key="1">
    <source>
        <dbReference type="ARBA" id="ARBA00022729"/>
    </source>
</evidence>
<dbReference type="PANTHER" id="PTHR44103:SF1">
    <property type="entry name" value="PROPROTEIN CONVERTASE P"/>
    <property type="match status" value="1"/>
</dbReference>
<name>A0ABU5F090_9BACT</name>
<dbReference type="Proteomes" id="UP001272242">
    <property type="component" value="Unassembled WGS sequence"/>
</dbReference>